<dbReference type="GO" id="GO:0016709">
    <property type="term" value="F:oxidoreductase activity, acting on paired donors, with incorporation or reduction of molecular oxygen, NAD(P)H as one donor, and incorporation of one atom of oxygen"/>
    <property type="evidence" value="ECO:0007669"/>
    <property type="project" value="UniProtKB-ARBA"/>
</dbReference>
<reference evidence="5 6" key="1">
    <citation type="journal article" date="2016" name="Genome Announc.">
        <title>Complete Genome Sequence of Thiostrepton-Producing Streptomyces laurentii ATCC 31255.</title>
        <authorList>
            <person name="Doi K."/>
            <person name="Fujino Y."/>
            <person name="Nagayoshi Y."/>
            <person name="Ohshima T."/>
            <person name="Ogata S."/>
        </authorList>
    </citation>
    <scope>NUCLEOTIDE SEQUENCE [LARGE SCALE GENOMIC DNA]</scope>
    <source>
        <strain evidence="5 6">ATCC 31255</strain>
    </source>
</reference>
<protein>
    <submittedName>
        <fullName evidence="5">2-polyprenyl-6-methoxyphenol hydroxylase</fullName>
    </submittedName>
</protein>
<dbReference type="Proteomes" id="UP000217676">
    <property type="component" value="Chromosome"/>
</dbReference>
<dbReference type="GO" id="GO:0071949">
    <property type="term" value="F:FAD binding"/>
    <property type="evidence" value="ECO:0007669"/>
    <property type="project" value="InterPro"/>
</dbReference>
<sequence>MNTYTYHRPGERGGWETDVLVVGGGPVGLSLALDLAHRGVDFTLIEAGDGVPADPRVTTVGPRAMEMFRRWGVSGTLRAAGWPDDHCLDVAWVTAIGGHEIHRLPFGTVATRPLPEHTPEPEAICPQHWMAPLLLDRLGHYPAGPVRTRCRLLGFTTAPGGVTATVARADGTRSEVRARYLVGCDGAGSSVRKICGIDVPELYPPRMLRNIVFRAPELPRLLGPDAPLLYFLTSPTGLRYPLRVIDGRGTYRLTAPVTAESALTMVRRAVGLDTPLTVEADGAWHLTHRVADHYRSGRVFLAGDAAHTLSPSGGFGMSTGVCDAADLGWKLAAALAGWAGPGLLDSYETERRPVAVAGITEANVNLRRTQERRLSPALLDDTPMGERARAALRRELAASDVGREFDRPEMHFAYRYVSPVVAAESADGAGPSSGAGVNTSALPGARAPHAWLAPGRSTLDLYGRDFVLLAFTDAVAEGVGAAAGEPYGLARAFAERRVPLHVVRCTVPEVARRYELPYVLVRPDGHVAWRGTRPPRDPGALVDLVRGAGR</sequence>
<dbReference type="PANTHER" id="PTHR43004:SF19">
    <property type="entry name" value="BINDING MONOOXYGENASE, PUTATIVE (JCVI)-RELATED"/>
    <property type="match status" value="1"/>
</dbReference>
<accession>A0A160NVC4</accession>
<dbReference type="Pfam" id="PF01494">
    <property type="entry name" value="FAD_binding_3"/>
    <property type="match status" value="1"/>
</dbReference>
<organism evidence="5 6">
    <name type="scientific">Streptomyces laurentii</name>
    <dbReference type="NCBI Taxonomy" id="39478"/>
    <lineage>
        <taxon>Bacteria</taxon>
        <taxon>Bacillati</taxon>
        <taxon>Actinomycetota</taxon>
        <taxon>Actinomycetes</taxon>
        <taxon>Kitasatosporales</taxon>
        <taxon>Streptomycetaceae</taxon>
        <taxon>Streptomyces</taxon>
    </lineage>
</organism>
<evidence type="ECO:0000259" key="4">
    <source>
        <dbReference type="Pfam" id="PF01494"/>
    </source>
</evidence>
<keyword evidence="2" id="KW-0285">Flavoprotein</keyword>
<evidence type="ECO:0000313" key="6">
    <source>
        <dbReference type="Proteomes" id="UP000217676"/>
    </source>
</evidence>
<comment type="cofactor">
    <cofactor evidence="1">
        <name>FAD</name>
        <dbReference type="ChEBI" id="CHEBI:57692"/>
    </cofactor>
</comment>
<dbReference type="KEGG" id="slau:SLA_0617"/>
<proteinExistence type="predicted"/>
<evidence type="ECO:0000256" key="1">
    <source>
        <dbReference type="ARBA" id="ARBA00001974"/>
    </source>
</evidence>
<dbReference type="Gene3D" id="3.50.50.60">
    <property type="entry name" value="FAD/NAD(P)-binding domain"/>
    <property type="match status" value="1"/>
</dbReference>
<dbReference type="InterPro" id="IPR036188">
    <property type="entry name" value="FAD/NAD-bd_sf"/>
</dbReference>
<dbReference type="NCBIfam" id="NF004780">
    <property type="entry name" value="PRK06126.1"/>
    <property type="match status" value="1"/>
</dbReference>
<evidence type="ECO:0000256" key="3">
    <source>
        <dbReference type="ARBA" id="ARBA00022827"/>
    </source>
</evidence>
<evidence type="ECO:0000256" key="2">
    <source>
        <dbReference type="ARBA" id="ARBA00022630"/>
    </source>
</evidence>
<dbReference type="SUPFAM" id="SSF51905">
    <property type="entry name" value="FAD/NAD(P)-binding domain"/>
    <property type="match status" value="1"/>
</dbReference>
<dbReference type="InterPro" id="IPR002938">
    <property type="entry name" value="FAD-bd"/>
</dbReference>
<dbReference type="PRINTS" id="PR00420">
    <property type="entry name" value="RNGMNOXGNASE"/>
</dbReference>
<gene>
    <name evidence="5" type="ORF">SLA_0617</name>
</gene>
<dbReference type="PANTHER" id="PTHR43004">
    <property type="entry name" value="TRK SYSTEM POTASSIUM UPTAKE PROTEIN"/>
    <property type="match status" value="1"/>
</dbReference>
<keyword evidence="3" id="KW-0274">FAD</keyword>
<dbReference type="InterPro" id="IPR050641">
    <property type="entry name" value="RIFMO-like"/>
</dbReference>
<dbReference type="Gene3D" id="3.30.9.10">
    <property type="entry name" value="D-Amino Acid Oxidase, subunit A, domain 2"/>
    <property type="match status" value="1"/>
</dbReference>
<keyword evidence="6" id="KW-1185">Reference proteome</keyword>
<feature type="domain" description="FAD-binding" evidence="4">
    <location>
        <begin position="16"/>
        <end position="357"/>
    </location>
</feature>
<evidence type="ECO:0000313" key="5">
    <source>
        <dbReference type="EMBL" id="BAU81571.1"/>
    </source>
</evidence>
<dbReference type="Gene3D" id="3.40.30.120">
    <property type="match status" value="1"/>
</dbReference>
<dbReference type="EMBL" id="AP017424">
    <property type="protein sequence ID" value="BAU81571.1"/>
    <property type="molecule type" value="Genomic_DNA"/>
</dbReference>
<dbReference type="AlphaFoldDB" id="A0A160NVC4"/>
<name>A0A160NVC4_STRLU</name>
<dbReference type="Pfam" id="PF21274">
    <property type="entry name" value="Rng_hyd_C"/>
    <property type="match status" value="1"/>
</dbReference>